<keyword evidence="13" id="KW-0902">Two-component regulatory system</keyword>
<comment type="caution">
    <text evidence="18">The sequence shown here is derived from an EMBL/GenBank/DDBJ whole genome shotgun (WGS) entry which is preliminary data.</text>
</comment>
<dbReference type="InterPro" id="IPR036890">
    <property type="entry name" value="HATPase_C_sf"/>
</dbReference>
<organism evidence="18 19">
    <name type="scientific">Rhodovarius crocodyli</name>
    <dbReference type="NCBI Taxonomy" id="1979269"/>
    <lineage>
        <taxon>Bacteria</taxon>
        <taxon>Pseudomonadati</taxon>
        <taxon>Pseudomonadota</taxon>
        <taxon>Alphaproteobacteria</taxon>
        <taxon>Acetobacterales</taxon>
        <taxon>Roseomonadaceae</taxon>
        <taxon>Rhodovarius</taxon>
    </lineage>
</organism>
<evidence type="ECO:0000259" key="17">
    <source>
        <dbReference type="PROSITE" id="PS50885"/>
    </source>
</evidence>
<keyword evidence="12 15" id="KW-1133">Transmembrane helix</keyword>
<dbReference type="Gene3D" id="3.30.565.10">
    <property type="entry name" value="Histidine kinase-like ATPase, C-terminal domain"/>
    <property type="match status" value="1"/>
</dbReference>
<dbReference type="EC" id="2.7.13.3" evidence="3"/>
<evidence type="ECO:0000256" key="15">
    <source>
        <dbReference type="SAM" id="Phobius"/>
    </source>
</evidence>
<dbReference type="GO" id="GO:0005886">
    <property type="term" value="C:plasma membrane"/>
    <property type="evidence" value="ECO:0007669"/>
    <property type="project" value="UniProtKB-SubCell"/>
</dbReference>
<evidence type="ECO:0000256" key="6">
    <source>
        <dbReference type="ARBA" id="ARBA00022553"/>
    </source>
</evidence>
<dbReference type="CDD" id="cd00082">
    <property type="entry name" value="HisKA"/>
    <property type="match status" value="1"/>
</dbReference>
<dbReference type="PROSITE" id="PS50885">
    <property type="entry name" value="HAMP"/>
    <property type="match status" value="1"/>
</dbReference>
<dbReference type="CDD" id="cd06225">
    <property type="entry name" value="HAMP"/>
    <property type="match status" value="1"/>
</dbReference>
<evidence type="ECO:0000256" key="14">
    <source>
        <dbReference type="ARBA" id="ARBA00023136"/>
    </source>
</evidence>
<dbReference type="SUPFAM" id="SSF158472">
    <property type="entry name" value="HAMP domain-like"/>
    <property type="match status" value="1"/>
</dbReference>
<dbReference type="SMART" id="SM00304">
    <property type="entry name" value="HAMP"/>
    <property type="match status" value="1"/>
</dbReference>
<evidence type="ECO:0000313" key="18">
    <source>
        <dbReference type="EMBL" id="RVT91624.1"/>
    </source>
</evidence>
<feature type="domain" description="Histidine kinase" evidence="16">
    <location>
        <begin position="244"/>
        <end position="443"/>
    </location>
</feature>
<reference evidence="18 19" key="1">
    <citation type="submission" date="2019-01" db="EMBL/GenBank/DDBJ databases">
        <authorList>
            <person name="Chen W.-M."/>
        </authorList>
    </citation>
    <scope>NUCLEOTIDE SEQUENCE [LARGE SCALE GENOMIC DNA]</scope>
    <source>
        <strain evidence="18 19">CCP-6</strain>
    </source>
</reference>
<sequence length="444" mass="47496">MKRALSWIWPDKLAGRATLALLAGLLALHVASVWIHEASLRGRQQTVREQVIATDLRQVWRALASIRAEGRDAAAHALSGPGLELHWREGAAPPDQAGTEASLSGFRRLLLRHAPELTDVRLDWADSTTRHLLVGALPVDAAGYVAFAAPMFRHAEATPFDPDGFAALATMALVIAIVSVVVMRGLTQPLRELSAAADRIGRDGAAVRIAESGPAEIRQAARAFNAMQDRIRRLLDDRTQALAAVSHDLRTPITRLRLVAGFIENGVTRERVDANLDDMAAMVEATLLYMRDGRDAEAPRPTDLATVLRTLCDDAADAGEAVTYSGPEQAVTALRPVAMRRALGNLLGNALAYGGSAEVRLIEAGASLRVEVSDRGPGIPEAAQEVVFEPFRRLEASRNRATGGVGLGLTIARRAVEAEGGTLRLRNRRGGGLTAVVELPLAAV</sequence>
<dbReference type="RefSeq" id="WP_127789728.1">
    <property type="nucleotide sequence ID" value="NZ_SACL01000010.1"/>
</dbReference>
<evidence type="ECO:0000256" key="5">
    <source>
        <dbReference type="ARBA" id="ARBA00022519"/>
    </source>
</evidence>
<evidence type="ECO:0000256" key="13">
    <source>
        <dbReference type="ARBA" id="ARBA00023012"/>
    </source>
</evidence>
<evidence type="ECO:0000256" key="12">
    <source>
        <dbReference type="ARBA" id="ARBA00022989"/>
    </source>
</evidence>
<dbReference type="PROSITE" id="PS50109">
    <property type="entry name" value="HIS_KIN"/>
    <property type="match status" value="1"/>
</dbReference>
<keyword evidence="14 15" id="KW-0472">Membrane</keyword>
<dbReference type="Gene3D" id="1.10.8.500">
    <property type="entry name" value="HAMP domain in histidine kinase"/>
    <property type="match status" value="1"/>
</dbReference>
<dbReference type="InterPro" id="IPR003660">
    <property type="entry name" value="HAMP_dom"/>
</dbReference>
<dbReference type="Pfam" id="PF02518">
    <property type="entry name" value="HATPase_c"/>
    <property type="match status" value="1"/>
</dbReference>
<keyword evidence="5" id="KW-0997">Cell inner membrane</keyword>
<feature type="transmembrane region" description="Helical" evidence="15">
    <location>
        <begin position="164"/>
        <end position="183"/>
    </location>
</feature>
<dbReference type="SUPFAM" id="SSF55874">
    <property type="entry name" value="ATPase domain of HSP90 chaperone/DNA topoisomerase II/histidine kinase"/>
    <property type="match status" value="1"/>
</dbReference>
<dbReference type="AlphaFoldDB" id="A0A437M288"/>
<dbReference type="OrthoDB" id="9804645at2"/>
<evidence type="ECO:0000256" key="8">
    <source>
        <dbReference type="ARBA" id="ARBA00022692"/>
    </source>
</evidence>
<dbReference type="Proteomes" id="UP000282957">
    <property type="component" value="Unassembled WGS sequence"/>
</dbReference>
<accession>A0A437M288</accession>
<dbReference type="GO" id="GO:0005524">
    <property type="term" value="F:ATP binding"/>
    <property type="evidence" value="ECO:0007669"/>
    <property type="project" value="UniProtKB-KW"/>
</dbReference>
<comment type="subcellular location">
    <subcellularLocation>
        <location evidence="2">Cell inner membrane</location>
        <topology evidence="2">Multi-pass membrane protein</topology>
    </subcellularLocation>
</comment>
<keyword evidence="7" id="KW-0808">Transferase</keyword>
<evidence type="ECO:0000256" key="9">
    <source>
        <dbReference type="ARBA" id="ARBA00022741"/>
    </source>
</evidence>
<keyword evidence="6" id="KW-0597">Phosphoprotein</keyword>
<evidence type="ECO:0000256" key="3">
    <source>
        <dbReference type="ARBA" id="ARBA00012438"/>
    </source>
</evidence>
<evidence type="ECO:0000256" key="7">
    <source>
        <dbReference type="ARBA" id="ARBA00022679"/>
    </source>
</evidence>
<dbReference type="InterPro" id="IPR003661">
    <property type="entry name" value="HisK_dim/P_dom"/>
</dbReference>
<name>A0A437M288_9PROT</name>
<dbReference type="InterPro" id="IPR005467">
    <property type="entry name" value="His_kinase_dom"/>
</dbReference>
<keyword evidence="8 15" id="KW-0812">Transmembrane</keyword>
<dbReference type="SMART" id="SM00388">
    <property type="entry name" value="HisKA"/>
    <property type="match status" value="1"/>
</dbReference>
<dbReference type="SUPFAM" id="SSF47384">
    <property type="entry name" value="Homodimeric domain of signal transducing histidine kinase"/>
    <property type="match status" value="1"/>
</dbReference>
<evidence type="ECO:0000256" key="10">
    <source>
        <dbReference type="ARBA" id="ARBA00022777"/>
    </source>
</evidence>
<comment type="catalytic activity">
    <reaction evidence="1">
        <text>ATP + protein L-histidine = ADP + protein N-phospho-L-histidine.</text>
        <dbReference type="EC" id="2.7.13.3"/>
    </reaction>
</comment>
<dbReference type="Pfam" id="PF00672">
    <property type="entry name" value="HAMP"/>
    <property type="match status" value="1"/>
</dbReference>
<gene>
    <name evidence="18" type="ORF">EOD42_21920</name>
</gene>
<keyword evidence="19" id="KW-1185">Reference proteome</keyword>
<protein>
    <recommendedName>
        <fullName evidence="3">histidine kinase</fullName>
        <ecNumber evidence="3">2.7.13.3</ecNumber>
    </recommendedName>
</protein>
<dbReference type="PANTHER" id="PTHR44936">
    <property type="entry name" value="SENSOR PROTEIN CREC"/>
    <property type="match status" value="1"/>
</dbReference>
<dbReference type="EMBL" id="SACL01000010">
    <property type="protein sequence ID" value="RVT91624.1"/>
    <property type="molecule type" value="Genomic_DNA"/>
</dbReference>
<evidence type="ECO:0000256" key="1">
    <source>
        <dbReference type="ARBA" id="ARBA00000085"/>
    </source>
</evidence>
<dbReference type="Pfam" id="PF00512">
    <property type="entry name" value="HisKA"/>
    <property type="match status" value="1"/>
</dbReference>
<keyword evidence="4" id="KW-1003">Cell membrane</keyword>
<dbReference type="InterPro" id="IPR050980">
    <property type="entry name" value="2C_sensor_his_kinase"/>
</dbReference>
<keyword evidence="11" id="KW-0067">ATP-binding</keyword>
<feature type="domain" description="HAMP" evidence="17">
    <location>
        <begin position="184"/>
        <end position="236"/>
    </location>
</feature>
<feature type="transmembrane region" description="Helical" evidence="15">
    <location>
        <begin position="131"/>
        <end position="152"/>
    </location>
</feature>
<dbReference type="Gene3D" id="1.10.287.130">
    <property type="match status" value="1"/>
</dbReference>
<feature type="transmembrane region" description="Helical" evidence="15">
    <location>
        <begin position="13"/>
        <end position="35"/>
    </location>
</feature>
<dbReference type="GO" id="GO:0000155">
    <property type="term" value="F:phosphorelay sensor kinase activity"/>
    <property type="evidence" value="ECO:0007669"/>
    <property type="project" value="InterPro"/>
</dbReference>
<dbReference type="PANTHER" id="PTHR44936:SF5">
    <property type="entry name" value="SENSOR HISTIDINE KINASE ENVZ"/>
    <property type="match status" value="1"/>
</dbReference>
<proteinExistence type="predicted"/>
<keyword evidence="9" id="KW-0547">Nucleotide-binding</keyword>
<evidence type="ECO:0000313" key="19">
    <source>
        <dbReference type="Proteomes" id="UP000282957"/>
    </source>
</evidence>
<evidence type="ECO:0000259" key="16">
    <source>
        <dbReference type="PROSITE" id="PS50109"/>
    </source>
</evidence>
<dbReference type="InterPro" id="IPR003594">
    <property type="entry name" value="HATPase_dom"/>
</dbReference>
<dbReference type="SMART" id="SM00387">
    <property type="entry name" value="HATPase_c"/>
    <property type="match status" value="1"/>
</dbReference>
<evidence type="ECO:0000256" key="4">
    <source>
        <dbReference type="ARBA" id="ARBA00022475"/>
    </source>
</evidence>
<keyword evidence="10" id="KW-0418">Kinase</keyword>
<dbReference type="PRINTS" id="PR00344">
    <property type="entry name" value="BCTRLSENSOR"/>
</dbReference>
<dbReference type="InterPro" id="IPR004358">
    <property type="entry name" value="Sig_transdc_His_kin-like_C"/>
</dbReference>
<dbReference type="InterPro" id="IPR036097">
    <property type="entry name" value="HisK_dim/P_sf"/>
</dbReference>
<evidence type="ECO:0000256" key="11">
    <source>
        <dbReference type="ARBA" id="ARBA00022840"/>
    </source>
</evidence>
<evidence type="ECO:0000256" key="2">
    <source>
        <dbReference type="ARBA" id="ARBA00004429"/>
    </source>
</evidence>